<dbReference type="GeneTree" id="ENSGT00840000129931"/>
<gene>
    <name evidence="3" type="primary">LOC115190770</name>
</gene>
<name>A0A674AR61_SALTR</name>
<reference evidence="3" key="1">
    <citation type="submission" date="2025-08" db="UniProtKB">
        <authorList>
            <consortium name="Ensembl"/>
        </authorList>
    </citation>
    <scope>IDENTIFICATION</scope>
</reference>
<dbReference type="Proteomes" id="UP000472277">
    <property type="component" value="Unassembled WGS sequence"/>
</dbReference>
<dbReference type="PANTHER" id="PTHR21301:SF10">
    <property type="entry name" value="REVERSE TRANSCRIPTASE DOMAIN-CONTAINING PROTEIN"/>
    <property type="match status" value="1"/>
</dbReference>
<dbReference type="PANTHER" id="PTHR21301">
    <property type="entry name" value="REVERSE TRANSCRIPTASE"/>
    <property type="match status" value="1"/>
</dbReference>
<accession>A0A674AR61</accession>
<dbReference type="Ensembl" id="ENSSTUT00000064250.1">
    <property type="protein sequence ID" value="ENSSTUP00000060896.1"/>
    <property type="gene ID" value="ENSSTUG00000026431.1"/>
</dbReference>
<feature type="domain" description="Reverse transcriptase" evidence="2">
    <location>
        <begin position="88"/>
        <end position="370"/>
    </location>
</feature>
<evidence type="ECO:0000259" key="2">
    <source>
        <dbReference type="PROSITE" id="PS50878"/>
    </source>
</evidence>
<dbReference type="OMA" id="IRFHRIC"/>
<reference evidence="3" key="2">
    <citation type="submission" date="2025-09" db="UniProtKB">
        <authorList>
            <consortium name="Ensembl"/>
        </authorList>
    </citation>
    <scope>IDENTIFICATION</scope>
</reference>
<protein>
    <submittedName>
        <fullName evidence="3">Uncharacterized LOC115190770</fullName>
    </submittedName>
</protein>
<dbReference type="InterPro" id="IPR058912">
    <property type="entry name" value="HTH_animal"/>
</dbReference>
<evidence type="ECO:0000313" key="3">
    <source>
        <dbReference type="Ensembl" id="ENSSTUP00000060896.1"/>
    </source>
</evidence>
<proteinExistence type="predicted"/>
<dbReference type="Pfam" id="PF26215">
    <property type="entry name" value="HTH_animal"/>
    <property type="match status" value="1"/>
</dbReference>
<keyword evidence="4" id="KW-1185">Reference proteome</keyword>
<dbReference type="PROSITE" id="PS50164">
    <property type="entry name" value="GIY_YIG"/>
    <property type="match status" value="1"/>
</dbReference>
<organism evidence="3 4">
    <name type="scientific">Salmo trutta</name>
    <name type="common">Brown trout</name>
    <dbReference type="NCBI Taxonomy" id="8032"/>
    <lineage>
        <taxon>Eukaryota</taxon>
        <taxon>Metazoa</taxon>
        <taxon>Chordata</taxon>
        <taxon>Craniata</taxon>
        <taxon>Vertebrata</taxon>
        <taxon>Euteleostomi</taxon>
        <taxon>Actinopterygii</taxon>
        <taxon>Neopterygii</taxon>
        <taxon>Teleostei</taxon>
        <taxon>Protacanthopterygii</taxon>
        <taxon>Salmoniformes</taxon>
        <taxon>Salmonidae</taxon>
        <taxon>Salmoninae</taxon>
        <taxon>Salmo</taxon>
    </lineage>
</organism>
<dbReference type="AlphaFoldDB" id="A0A674AR61"/>
<dbReference type="InterPro" id="IPR000305">
    <property type="entry name" value="GIY-YIG_endonuc"/>
</dbReference>
<evidence type="ECO:0000313" key="4">
    <source>
        <dbReference type="Proteomes" id="UP000472277"/>
    </source>
</evidence>
<dbReference type="InterPro" id="IPR000477">
    <property type="entry name" value="RT_dom"/>
</dbReference>
<dbReference type="InParanoid" id="A0A674AR61"/>
<dbReference type="PROSITE" id="PS50878">
    <property type="entry name" value="RT_POL"/>
    <property type="match status" value="1"/>
</dbReference>
<sequence>MAGKDNLTKQERKSLKSLSKNSNIVIKPADKGSKIVILDKTQYLIEAKRQLSNSKHYRPLTHSLQQETQRQMRQIIGELYENNYITDKQMFYLFGPDTPRPRQFYLLPKIHKPPETWTIPSEVPCGRPIVSDCGSESYRIAEYLDYFINPLSRKHQSFIKDTYEFVTKLKEISVPQETVFFSIDIDSLYTNIDTNLGLRAIKNIFHKYPDLDRPDGALLQLLELSLIRNDFEFNSNWFLQIHGTAMGKKFAPSYANIYMAEWEQSVFPKCTKLPILYLRYLDDIFGLWTYSLSDFMEFVKILNTHHPSITIKHNVQPERIEFLDTEVFFVEGSDNLKRLATKVYFKPTDTHSLLHKSSFHPKHTYRGLIKSQLIRFNRICTQGNHVQEATGILFKALRPRGYSKRFLRTIRAEVNNMFVTEPIHGRTSNDGCIIPFVTTYSQSSMRFNSIVKDHFEQTREEVEILQQFRVISAYRRNKNLKDVLVHSGFREKPGGSGSYFRQVKYIQNKWSGLGAPVWEVLQLKTTNIVYGIECLQCGKWYIGETRNSLEARLKQHL</sequence>
<feature type="domain" description="GIY-YIG" evidence="1">
    <location>
        <begin position="525"/>
        <end position="557"/>
    </location>
</feature>
<evidence type="ECO:0000259" key="1">
    <source>
        <dbReference type="PROSITE" id="PS50164"/>
    </source>
</evidence>